<reference evidence="1 2" key="1">
    <citation type="submission" date="2019-03" db="EMBL/GenBank/DDBJ databases">
        <title>Genomic Encyclopedia of Archaeal and Bacterial Type Strains, Phase II (KMG-II): from individual species to whole genera.</title>
        <authorList>
            <person name="Goeker M."/>
        </authorList>
    </citation>
    <scope>NUCLEOTIDE SEQUENCE [LARGE SCALE GENOMIC DNA]</scope>
    <source>
        <strain evidence="1 2">DSM 18435</strain>
    </source>
</reference>
<proteinExistence type="predicted"/>
<organism evidence="1 2">
    <name type="scientific">Zeaxanthinibacter enoshimensis</name>
    <dbReference type="NCBI Taxonomy" id="392009"/>
    <lineage>
        <taxon>Bacteria</taxon>
        <taxon>Pseudomonadati</taxon>
        <taxon>Bacteroidota</taxon>
        <taxon>Flavobacteriia</taxon>
        <taxon>Flavobacteriales</taxon>
        <taxon>Flavobacteriaceae</taxon>
        <taxon>Zeaxanthinibacter</taxon>
    </lineage>
</organism>
<comment type="caution">
    <text evidence="1">The sequence shown here is derived from an EMBL/GenBank/DDBJ whole genome shotgun (WGS) entry which is preliminary data.</text>
</comment>
<name>A0A4V3D3Q8_9FLAO</name>
<evidence type="ECO:0000313" key="1">
    <source>
        <dbReference type="EMBL" id="TDQ30913.1"/>
    </source>
</evidence>
<dbReference type="Proteomes" id="UP000295468">
    <property type="component" value="Unassembled WGS sequence"/>
</dbReference>
<keyword evidence="2" id="KW-1185">Reference proteome</keyword>
<dbReference type="EMBL" id="SNYI01000002">
    <property type="protein sequence ID" value="TDQ30913.1"/>
    <property type="molecule type" value="Genomic_DNA"/>
</dbReference>
<protein>
    <submittedName>
        <fullName evidence="1">Uncharacterized protein</fullName>
    </submittedName>
</protein>
<dbReference type="AlphaFoldDB" id="A0A4V3D3Q8"/>
<evidence type="ECO:0000313" key="2">
    <source>
        <dbReference type="Proteomes" id="UP000295468"/>
    </source>
</evidence>
<gene>
    <name evidence="1" type="ORF">CLV82_1610</name>
</gene>
<sequence>MLKYSSNANNNSRIAKIFDSLTLLLNYDMKII</sequence>
<accession>A0A4V3D3Q8</accession>